<proteinExistence type="predicted"/>
<accession>A0A1J5MR30</accession>
<evidence type="ECO:0000313" key="2">
    <source>
        <dbReference type="Proteomes" id="UP000181901"/>
    </source>
</evidence>
<dbReference type="InterPro" id="IPR036388">
    <property type="entry name" value="WH-like_DNA-bd_sf"/>
</dbReference>
<reference evidence="1 2" key="1">
    <citation type="submission" date="2015-09" db="EMBL/GenBank/DDBJ databases">
        <title>Genome of Desulfovibrio dechloracetivorans BerOc1, a mercury methylating strain isolated from highly hydrocarbons and metals contaminated coastal sediments.</title>
        <authorList>
            <person name="Goni Urriza M."/>
            <person name="Gassie C."/>
            <person name="Bouchez O."/>
            <person name="Klopp C."/>
            <person name="Ranchou-Peyruse A."/>
            <person name="Remy G."/>
        </authorList>
    </citation>
    <scope>NUCLEOTIDE SEQUENCE [LARGE SCALE GENOMIC DNA]</scope>
    <source>
        <strain evidence="1 2">BerOc1</strain>
    </source>
</reference>
<comment type="caution">
    <text evidence="1">The sequence shown here is derived from an EMBL/GenBank/DDBJ whole genome shotgun (WGS) entry which is preliminary data.</text>
</comment>
<protein>
    <submittedName>
        <fullName evidence="1">Uncharacterized protein</fullName>
    </submittedName>
</protein>
<evidence type="ECO:0000313" key="1">
    <source>
        <dbReference type="EMBL" id="OIQ49046.1"/>
    </source>
</evidence>
<name>A0A1J5MR30_9BACT</name>
<dbReference type="EMBL" id="LKAQ01000004">
    <property type="protein sequence ID" value="OIQ49046.1"/>
    <property type="molecule type" value="Genomic_DNA"/>
</dbReference>
<dbReference type="AlphaFoldDB" id="A0A1J5MR30"/>
<dbReference type="Proteomes" id="UP000181901">
    <property type="component" value="Unassembled WGS sequence"/>
</dbReference>
<gene>
    <name evidence="1" type="ORF">BerOc1_00965</name>
</gene>
<dbReference type="Gene3D" id="1.10.10.10">
    <property type="entry name" value="Winged helix-like DNA-binding domain superfamily/Winged helix DNA-binding domain"/>
    <property type="match status" value="1"/>
</dbReference>
<sequence>MAQKPNGSEWAVFMYTYRETVGYQGRTIDFKSVNVAHMTGHDPRTVDKAYKALHDANIIESTRTKNRRPSQLQHE</sequence>
<keyword evidence="2" id="KW-1185">Reference proteome</keyword>
<organism evidence="1 2">
    <name type="scientific">Pseudodesulfovibrio hydrargyri</name>
    <dbReference type="NCBI Taxonomy" id="2125990"/>
    <lineage>
        <taxon>Bacteria</taxon>
        <taxon>Pseudomonadati</taxon>
        <taxon>Thermodesulfobacteriota</taxon>
        <taxon>Desulfovibrionia</taxon>
        <taxon>Desulfovibrionales</taxon>
        <taxon>Desulfovibrionaceae</taxon>
    </lineage>
</organism>